<reference evidence="2" key="1">
    <citation type="journal article" date="2019" name="bioRxiv">
        <title>The Genome of the Zebra Mussel, Dreissena polymorpha: A Resource for Invasive Species Research.</title>
        <authorList>
            <person name="McCartney M.A."/>
            <person name="Auch B."/>
            <person name="Kono T."/>
            <person name="Mallez S."/>
            <person name="Zhang Y."/>
            <person name="Obille A."/>
            <person name="Becker A."/>
            <person name="Abrahante J.E."/>
            <person name="Garbe J."/>
            <person name="Badalamenti J.P."/>
            <person name="Herman A."/>
            <person name="Mangelson H."/>
            <person name="Liachko I."/>
            <person name="Sullivan S."/>
            <person name="Sone E.D."/>
            <person name="Koren S."/>
            <person name="Silverstein K.A.T."/>
            <person name="Beckman K.B."/>
            <person name="Gohl D.M."/>
        </authorList>
    </citation>
    <scope>NUCLEOTIDE SEQUENCE</scope>
    <source>
        <strain evidence="2">Duluth1</strain>
        <tissue evidence="2">Whole animal</tissue>
    </source>
</reference>
<feature type="compositionally biased region" description="Basic residues" evidence="1">
    <location>
        <begin position="508"/>
        <end position="517"/>
    </location>
</feature>
<feature type="compositionally biased region" description="Low complexity" evidence="1">
    <location>
        <begin position="446"/>
        <end position="467"/>
    </location>
</feature>
<feature type="compositionally biased region" description="Acidic residues" evidence="1">
    <location>
        <begin position="37"/>
        <end position="57"/>
    </location>
</feature>
<feature type="region of interest" description="Disordered" evidence="1">
    <location>
        <begin position="443"/>
        <end position="521"/>
    </location>
</feature>
<sequence>MFEGDTEAEDEEVAGEGEVADQGEVKGEVPSIKIEQAEEDGSDDDDEEEEDVEEAQEETISAETSKRVRFAEAQRLPPLKVETKDVEVWTQEPEYEHYMCVRMYAPVGMKQMDLKCSVAFGKHFYKSKRLDENTGTPLPANTPTSQIKKNRYEEAMFSIPQETLPGIWQGKKPVGQELPKNCQITVHSGPTDSIAAMATIDMADLKELDLKTITLPPPHGDDEVPRTPEPPGDDDLDSLSDDMEIPLPGDERKGSEKPGATEDRIKDVDPMMFPLYSLDGSSTKHSPCGSLPLIFYWARRPKPPTFNRQIGTHGVTELVFELTGIDLETTSKDDLNKETHDKCTSVMSYRREVTDRALSAHRFTPEVEPSNPPASPEHEYIPEVIVTENMELEKKEEPKEELIAKAEYDKVVEKHNNDLVYLQEEYEKRLQVLMDNLQLMEKNQRQHQQQMMKQQQQLEEQQKLLSQRNITSPGLSPQATFAPPGTPTKKSDEVHRPVVHAPMPPQKARPRQQKKRPAVVQRTWDGVPSEFLERLAYFEDESYRHKLELIEKTRREIQEDIEKKLAGQHKLSRHDREMYEALNDVSLPALFMPFQRGSVFNPRAHQYFHPTGSTDIRLTQPPSMFQLPPLHKNSSSILNLFELSKNFNSRGQGWLMDRYIQQQEPLKNPHGMMPQTTMPTSMMRSPTFTPQPTFDLPSTRDEQRQREAEAEC</sequence>
<feature type="compositionally biased region" description="Low complexity" evidence="1">
    <location>
        <begin position="672"/>
        <end position="690"/>
    </location>
</feature>
<reference evidence="2" key="2">
    <citation type="submission" date="2020-11" db="EMBL/GenBank/DDBJ databases">
        <authorList>
            <person name="McCartney M.A."/>
            <person name="Auch B."/>
            <person name="Kono T."/>
            <person name="Mallez S."/>
            <person name="Becker A."/>
            <person name="Gohl D.M."/>
            <person name="Silverstein K.A.T."/>
            <person name="Koren S."/>
            <person name="Bechman K.B."/>
            <person name="Herman A."/>
            <person name="Abrahante J.E."/>
            <person name="Garbe J."/>
        </authorList>
    </citation>
    <scope>NUCLEOTIDE SEQUENCE</scope>
    <source>
        <strain evidence="2">Duluth1</strain>
        <tissue evidence="2">Whole animal</tissue>
    </source>
</reference>
<feature type="compositionally biased region" description="Acidic residues" evidence="1">
    <location>
        <begin position="1"/>
        <end position="21"/>
    </location>
</feature>
<feature type="region of interest" description="Disordered" evidence="1">
    <location>
        <begin position="666"/>
        <end position="712"/>
    </location>
</feature>
<feature type="region of interest" description="Disordered" evidence="1">
    <location>
        <begin position="212"/>
        <end position="263"/>
    </location>
</feature>
<evidence type="ECO:0000256" key="1">
    <source>
        <dbReference type="SAM" id="MobiDB-lite"/>
    </source>
</evidence>
<keyword evidence="3" id="KW-1185">Reference proteome</keyword>
<evidence type="ECO:0000313" key="2">
    <source>
        <dbReference type="EMBL" id="KAH3736148.1"/>
    </source>
</evidence>
<feature type="compositionally biased region" description="Polar residues" evidence="1">
    <location>
        <begin position="468"/>
        <end position="479"/>
    </location>
</feature>
<dbReference type="AlphaFoldDB" id="A0A9D4HX98"/>
<feature type="compositionally biased region" description="Basic and acidic residues" evidence="1">
    <location>
        <begin position="698"/>
        <end position="712"/>
    </location>
</feature>
<organism evidence="2 3">
    <name type="scientific">Dreissena polymorpha</name>
    <name type="common">Zebra mussel</name>
    <name type="synonym">Mytilus polymorpha</name>
    <dbReference type="NCBI Taxonomy" id="45954"/>
    <lineage>
        <taxon>Eukaryota</taxon>
        <taxon>Metazoa</taxon>
        <taxon>Spiralia</taxon>
        <taxon>Lophotrochozoa</taxon>
        <taxon>Mollusca</taxon>
        <taxon>Bivalvia</taxon>
        <taxon>Autobranchia</taxon>
        <taxon>Heteroconchia</taxon>
        <taxon>Euheterodonta</taxon>
        <taxon>Imparidentia</taxon>
        <taxon>Neoheterodontei</taxon>
        <taxon>Myida</taxon>
        <taxon>Dreissenoidea</taxon>
        <taxon>Dreissenidae</taxon>
        <taxon>Dreissena</taxon>
    </lineage>
</organism>
<protein>
    <submittedName>
        <fullName evidence="2">Uncharacterized protein</fullName>
    </submittedName>
</protein>
<feature type="region of interest" description="Disordered" evidence="1">
    <location>
        <begin position="1"/>
        <end position="67"/>
    </location>
</feature>
<name>A0A9D4HX98_DREPO</name>
<dbReference type="EMBL" id="JAIWYP010000011">
    <property type="protein sequence ID" value="KAH3736148.1"/>
    <property type="molecule type" value="Genomic_DNA"/>
</dbReference>
<proteinExistence type="predicted"/>
<gene>
    <name evidence="2" type="ORF">DPMN_042710</name>
</gene>
<dbReference type="Proteomes" id="UP000828390">
    <property type="component" value="Unassembled WGS sequence"/>
</dbReference>
<feature type="compositionally biased region" description="Basic and acidic residues" evidence="1">
    <location>
        <begin position="249"/>
        <end position="263"/>
    </location>
</feature>
<comment type="caution">
    <text evidence="2">The sequence shown here is derived from an EMBL/GenBank/DDBJ whole genome shotgun (WGS) entry which is preliminary data.</text>
</comment>
<feature type="compositionally biased region" description="Acidic residues" evidence="1">
    <location>
        <begin position="231"/>
        <end position="244"/>
    </location>
</feature>
<evidence type="ECO:0000313" key="3">
    <source>
        <dbReference type="Proteomes" id="UP000828390"/>
    </source>
</evidence>
<accession>A0A9D4HX98</accession>